<feature type="domain" description="Lactate/malate dehydrogenase N-terminal" evidence="11">
    <location>
        <begin position="8"/>
        <end position="145"/>
    </location>
</feature>
<comment type="activity regulation">
    <text evidence="8">Allosterically activated by fructose 1,6-bisphosphate (FBP).</text>
</comment>
<feature type="domain" description="Lactate/malate dehydrogenase C-terminal" evidence="12">
    <location>
        <begin position="148"/>
        <end position="316"/>
    </location>
</feature>
<dbReference type="InterPro" id="IPR015955">
    <property type="entry name" value="Lactate_DH/Glyco_Ohase_4_C"/>
</dbReference>
<dbReference type="Gene3D" id="3.90.110.10">
    <property type="entry name" value="Lactate dehydrogenase/glycoside hydrolase, family 4, C-terminal"/>
    <property type="match status" value="1"/>
</dbReference>
<evidence type="ECO:0000256" key="10">
    <source>
        <dbReference type="PIRSR" id="PIRSR000102-3"/>
    </source>
</evidence>
<comment type="catalytic activity">
    <reaction evidence="7 8">
        <text>(S)-lactate + NAD(+) = pyruvate + NADH + H(+)</text>
        <dbReference type="Rhea" id="RHEA:23444"/>
        <dbReference type="ChEBI" id="CHEBI:15361"/>
        <dbReference type="ChEBI" id="CHEBI:15378"/>
        <dbReference type="ChEBI" id="CHEBI:16651"/>
        <dbReference type="ChEBI" id="CHEBI:57540"/>
        <dbReference type="ChEBI" id="CHEBI:57945"/>
        <dbReference type="EC" id="1.1.1.27"/>
    </reaction>
</comment>
<keyword evidence="4 8" id="KW-0021">Allosteric enzyme</keyword>
<accession>A0A840QP32</accession>
<comment type="caution">
    <text evidence="13">The sequence shown here is derived from an EMBL/GenBank/DDBJ whole genome shotgun (WGS) entry which is preliminary data.</text>
</comment>
<evidence type="ECO:0000259" key="12">
    <source>
        <dbReference type="Pfam" id="PF02866"/>
    </source>
</evidence>
<keyword evidence="5 8" id="KW-0560">Oxidoreductase</keyword>
<dbReference type="InterPro" id="IPR001236">
    <property type="entry name" value="Lactate/malate_DH_N"/>
</dbReference>
<evidence type="ECO:0000256" key="8">
    <source>
        <dbReference type="HAMAP-Rule" id="MF_00488"/>
    </source>
</evidence>
<feature type="binding site" evidence="8">
    <location>
        <position position="233"/>
    </location>
    <ligand>
        <name>substrate</name>
    </ligand>
</feature>
<dbReference type="PRINTS" id="PR00086">
    <property type="entry name" value="LLDHDRGNASE"/>
</dbReference>
<feature type="binding site" evidence="8">
    <location>
        <position position="68"/>
    </location>
    <ligand>
        <name>NAD(+)</name>
        <dbReference type="ChEBI" id="CHEBI:57540"/>
    </ligand>
</feature>
<evidence type="ECO:0000313" key="13">
    <source>
        <dbReference type="EMBL" id="MBB5173129.1"/>
    </source>
</evidence>
<dbReference type="InterPro" id="IPR036291">
    <property type="entry name" value="NAD(P)-bd_dom_sf"/>
</dbReference>
<feature type="binding site" evidence="8">
    <location>
        <position position="156"/>
    </location>
    <ligand>
        <name>beta-D-fructose 1,6-bisphosphate</name>
        <dbReference type="ChEBI" id="CHEBI:32966"/>
        <note>allosteric activator</note>
    </ligand>
</feature>
<feature type="active site" description="Proton acceptor" evidence="8 9">
    <location>
        <position position="178"/>
    </location>
</feature>
<feature type="binding site" evidence="8">
    <location>
        <begin position="82"/>
        <end position="83"/>
    </location>
    <ligand>
        <name>NAD(+)</name>
        <dbReference type="ChEBI" id="CHEBI:57540"/>
    </ligand>
</feature>
<comment type="pathway">
    <text evidence="1 8">Fermentation; pyruvate fermentation to lactate; (S)-lactate from pyruvate: step 1/1.</text>
</comment>
<dbReference type="PIRSF" id="PIRSF000102">
    <property type="entry name" value="Lac_mal_DH"/>
    <property type="match status" value="1"/>
</dbReference>
<protein>
    <recommendedName>
        <fullName evidence="3 8">L-lactate dehydrogenase</fullName>
        <shortName evidence="8">L-LDH</shortName>
        <ecNumber evidence="3 8">1.1.1.27</ecNumber>
    </recommendedName>
</protein>
<keyword evidence="14" id="KW-1185">Reference proteome</keyword>
<dbReference type="NCBIfam" id="NF004863">
    <property type="entry name" value="PRK06223.1"/>
    <property type="match status" value="1"/>
</dbReference>
<evidence type="ECO:0000256" key="3">
    <source>
        <dbReference type="ARBA" id="ARBA00012967"/>
    </source>
</evidence>
<reference evidence="13 14" key="1">
    <citation type="submission" date="2020-08" db="EMBL/GenBank/DDBJ databases">
        <title>Genomic Encyclopedia of Type Strains, Phase IV (KMG-IV): sequencing the most valuable type-strain genomes for metagenomic binning, comparative biology and taxonomic classification.</title>
        <authorList>
            <person name="Goeker M."/>
        </authorList>
    </citation>
    <scope>NUCLEOTIDE SEQUENCE [LARGE SCALE GENOMIC DNA]</scope>
    <source>
        <strain evidence="13 14">DSM 24696</strain>
    </source>
</reference>
<evidence type="ECO:0000259" key="11">
    <source>
        <dbReference type="Pfam" id="PF00056"/>
    </source>
</evidence>
<evidence type="ECO:0000256" key="2">
    <source>
        <dbReference type="ARBA" id="ARBA00006054"/>
    </source>
</evidence>
<comment type="similarity">
    <text evidence="2 8">Belongs to the LDH/MDH superfamily. LDH family.</text>
</comment>
<dbReference type="Gene3D" id="3.40.50.720">
    <property type="entry name" value="NAD(P)-binding Rossmann-like Domain"/>
    <property type="match status" value="1"/>
</dbReference>
<feature type="binding site" evidence="8">
    <location>
        <position position="171"/>
    </location>
    <ligand>
        <name>beta-D-fructose 1,6-bisphosphate</name>
        <dbReference type="ChEBI" id="CHEBI:32966"/>
        <note>allosteric activator</note>
    </ligand>
</feature>
<dbReference type="SUPFAM" id="SSF56327">
    <property type="entry name" value="LDH C-terminal domain-like"/>
    <property type="match status" value="1"/>
</dbReference>
<dbReference type="Pfam" id="PF00056">
    <property type="entry name" value="Ldh_1_N"/>
    <property type="match status" value="1"/>
</dbReference>
<dbReference type="EMBL" id="JACHHB010000004">
    <property type="protein sequence ID" value="MBB5173129.1"/>
    <property type="molecule type" value="Genomic_DNA"/>
</dbReference>
<feature type="binding site" evidence="8">
    <location>
        <begin position="121"/>
        <end position="123"/>
    </location>
    <ligand>
        <name>NAD(+)</name>
        <dbReference type="ChEBI" id="CHEBI:57540"/>
    </ligand>
</feature>
<evidence type="ECO:0000256" key="5">
    <source>
        <dbReference type="ARBA" id="ARBA00023002"/>
    </source>
</evidence>
<comment type="function">
    <text evidence="8">Catalyzes the conversion of lactate to pyruvate.</text>
</comment>
<evidence type="ECO:0000256" key="9">
    <source>
        <dbReference type="PIRSR" id="PIRSR000102-1"/>
    </source>
</evidence>
<evidence type="ECO:0000313" key="14">
    <source>
        <dbReference type="Proteomes" id="UP000551878"/>
    </source>
</evidence>
<dbReference type="GO" id="GO:0006089">
    <property type="term" value="P:lactate metabolic process"/>
    <property type="evidence" value="ECO:0007669"/>
    <property type="project" value="TreeGrafter"/>
</dbReference>
<comment type="subcellular location">
    <subcellularLocation>
        <location evidence="8">Cytoplasm</location>
    </subcellularLocation>
</comment>
<comment type="caution">
    <text evidence="8">Lacks conserved residue(s) required for the propagation of feature annotation.</text>
</comment>
<dbReference type="InterPro" id="IPR018177">
    <property type="entry name" value="L-lactate_DH_AS"/>
</dbReference>
<feature type="binding site" evidence="10">
    <location>
        <position position="98"/>
    </location>
    <ligand>
        <name>NAD(+)</name>
        <dbReference type="ChEBI" id="CHEBI:57540"/>
    </ligand>
</feature>
<evidence type="ECO:0000256" key="1">
    <source>
        <dbReference type="ARBA" id="ARBA00004843"/>
    </source>
</evidence>
<keyword evidence="8" id="KW-0963">Cytoplasm</keyword>
<organism evidence="13 14">
    <name type="scientific">Texcoconibacillus texcoconensis</name>
    <dbReference type="NCBI Taxonomy" id="1095777"/>
    <lineage>
        <taxon>Bacteria</taxon>
        <taxon>Bacillati</taxon>
        <taxon>Bacillota</taxon>
        <taxon>Bacilli</taxon>
        <taxon>Bacillales</taxon>
        <taxon>Bacillaceae</taxon>
        <taxon>Texcoconibacillus</taxon>
    </lineage>
</organism>
<dbReference type="AlphaFoldDB" id="A0A840QP32"/>
<feature type="binding site" evidence="8">
    <location>
        <position position="85"/>
    </location>
    <ligand>
        <name>substrate</name>
    </ligand>
</feature>
<feature type="binding site" evidence="10">
    <location>
        <begin position="13"/>
        <end position="18"/>
    </location>
    <ligand>
        <name>NAD(+)</name>
        <dbReference type="ChEBI" id="CHEBI:57540"/>
    </ligand>
</feature>
<keyword evidence="6 8" id="KW-0520">NAD</keyword>
<dbReference type="GO" id="GO:0005737">
    <property type="term" value="C:cytoplasm"/>
    <property type="evidence" value="ECO:0007669"/>
    <property type="project" value="UniProtKB-SubCell"/>
</dbReference>
<feature type="binding site" evidence="8">
    <location>
        <begin position="123"/>
        <end position="126"/>
    </location>
    <ligand>
        <name>substrate</name>
    </ligand>
</feature>
<dbReference type="PANTHER" id="PTHR43128:SF16">
    <property type="entry name" value="L-LACTATE DEHYDROGENASE"/>
    <property type="match status" value="1"/>
</dbReference>
<name>A0A840QP32_9BACI</name>
<dbReference type="NCBIfam" id="NF000824">
    <property type="entry name" value="PRK00066.1"/>
    <property type="match status" value="1"/>
</dbReference>
<dbReference type="HAMAP" id="MF_00488">
    <property type="entry name" value="Lactate_dehydrog"/>
    <property type="match status" value="1"/>
</dbReference>
<feature type="binding site" evidence="8">
    <location>
        <position position="43"/>
    </location>
    <ligand>
        <name>NAD(+)</name>
        <dbReference type="ChEBI" id="CHEBI:57540"/>
    </ligand>
</feature>
<dbReference type="InterPro" id="IPR011304">
    <property type="entry name" value="L-lactate_DH"/>
</dbReference>
<feature type="modified residue" description="Phosphotyrosine" evidence="8">
    <location>
        <position position="224"/>
    </location>
</feature>
<dbReference type="UniPathway" id="UPA00554">
    <property type="reaction ID" value="UER00611"/>
</dbReference>
<evidence type="ECO:0000256" key="7">
    <source>
        <dbReference type="ARBA" id="ARBA00049258"/>
    </source>
</evidence>
<dbReference type="PROSITE" id="PS00064">
    <property type="entry name" value="L_LDH"/>
    <property type="match status" value="1"/>
</dbReference>
<dbReference type="CDD" id="cd05292">
    <property type="entry name" value="LDH_2"/>
    <property type="match status" value="1"/>
</dbReference>
<feature type="binding site" evidence="8">
    <location>
        <position position="146"/>
    </location>
    <ligand>
        <name>NAD(+)</name>
        <dbReference type="ChEBI" id="CHEBI:57540"/>
    </ligand>
</feature>
<proteinExistence type="inferred from homology"/>
<feature type="binding site" evidence="8">
    <location>
        <position position="17"/>
    </location>
    <ligand>
        <name>NAD(+)</name>
        <dbReference type="ChEBI" id="CHEBI:57540"/>
    </ligand>
</feature>
<gene>
    <name evidence="8" type="primary">ldh</name>
    <name evidence="13" type="ORF">HNQ41_001292</name>
</gene>
<dbReference type="SUPFAM" id="SSF51735">
    <property type="entry name" value="NAD(P)-binding Rossmann-fold domains"/>
    <property type="match status" value="1"/>
</dbReference>
<dbReference type="Pfam" id="PF02866">
    <property type="entry name" value="Ldh_1_C"/>
    <property type="match status" value="1"/>
</dbReference>
<dbReference type="FunFam" id="3.40.50.720:FF:000018">
    <property type="entry name" value="Malate dehydrogenase"/>
    <property type="match status" value="1"/>
</dbReference>
<dbReference type="GO" id="GO:0004459">
    <property type="term" value="F:L-lactate dehydrogenase (NAD+) activity"/>
    <property type="evidence" value="ECO:0007669"/>
    <property type="project" value="UniProtKB-UniRule"/>
</dbReference>
<evidence type="ECO:0000256" key="4">
    <source>
        <dbReference type="ARBA" id="ARBA00022533"/>
    </source>
</evidence>
<feature type="binding site" evidence="8">
    <location>
        <position position="91"/>
    </location>
    <ligand>
        <name>substrate</name>
    </ligand>
</feature>
<feature type="binding site" evidence="8 10">
    <location>
        <position position="38"/>
    </location>
    <ligand>
        <name>NAD(+)</name>
        <dbReference type="ChEBI" id="CHEBI:57540"/>
    </ligand>
</feature>
<evidence type="ECO:0000256" key="6">
    <source>
        <dbReference type="ARBA" id="ARBA00023027"/>
    </source>
</evidence>
<keyword evidence="8" id="KW-0597">Phosphoprotein</keyword>
<sequence>MSERKLTRIAVIGTGFVGSSYAFAMLNQGVADEMVLIDLDKEKAHGDAMDLNHGLPFGSPMKIWSGDYSDCDKADIVVITAGANQQPGETRLDLIDKNTKIFKGIVGDVMASGFDGIFIVATNPVDILSYATWKFSGLPQERVIGSGTILDTARFRFLLGDYFNIDVRNVHAYIMGEHGDTELPVWTGSNIGTDPIHSYMEKYKPDGTQEDLDEIFVNVRDAAYHIIERKGATHYGIAMGLTRLTRAIIRNENSILTVSSYLQGEYDLEDVYIGVPAVVNRKGVQRIVELNISEDEKEKLHHSANVLKENMEPVFKG</sequence>
<dbReference type="InterPro" id="IPR022383">
    <property type="entry name" value="Lactate/malate_DH_C"/>
</dbReference>
<dbReference type="Proteomes" id="UP000551878">
    <property type="component" value="Unassembled WGS sequence"/>
</dbReference>
<dbReference type="RefSeq" id="WP_184663567.1">
    <property type="nucleotide sequence ID" value="NZ_JACHHB010000004.1"/>
</dbReference>
<dbReference type="InterPro" id="IPR001557">
    <property type="entry name" value="L-lactate/malate_DH"/>
</dbReference>
<comment type="subunit">
    <text evidence="8">Homotetramer.</text>
</comment>
<feature type="binding site" evidence="8">
    <location>
        <begin position="151"/>
        <end position="154"/>
    </location>
    <ligand>
        <name>substrate</name>
    </ligand>
</feature>
<dbReference type="NCBIfam" id="TIGR01771">
    <property type="entry name" value="L-LDH-NAD"/>
    <property type="match status" value="1"/>
</dbReference>
<dbReference type="EC" id="1.1.1.27" evidence="3 8"/>
<dbReference type="GO" id="GO:0006096">
    <property type="term" value="P:glycolytic process"/>
    <property type="evidence" value="ECO:0007669"/>
    <property type="project" value="UniProtKB-UniRule"/>
</dbReference>
<dbReference type="PANTHER" id="PTHR43128">
    <property type="entry name" value="L-2-HYDROXYCARBOXYLATE DEHYDROGENASE (NAD(P)(+))"/>
    <property type="match status" value="1"/>
</dbReference>